<comment type="caution">
    <text evidence="1">The sequence shown here is derived from an EMBL/GenBank/DDBJ whole genome shotgun (WGS) entry which is preliminary data.</text>
</comment>
<gene>
    <name evidence="1" type="ORF">BWQ96_05373</name>
</gene>
<evidence type="ECO:0000313" key="2">
    <source>
        <dbReference type="Proteomes" id="UP000247409"/>
    </source>
</evidence>
<reference evidence="1 2" key="1">
    <citation type="journal article" date="2018" name="Mol. Biol. Evol.">
        <title>Analysis of the draft genome of the red seaweed Gracilariopsis chorda provides insights into genome size evolution in Rhodophyta.</title>
        <authorList>
            <person name="Lee J."/>
            <person name="Yang E.C."/>
            <person name="Graf L."/>
            <person name="Yang J.H."/>
            <person name="Qiu H."/>
            <person name="Zel Zion U."/>
            <person name="Chan C.X."/>
            <person name="Stephens T.G."/>
            <person name="Weber A.P.M."/>
            <person name="Boo G.H."/>
            <person name="Boo S.M."/>
            <person name="Kim K.M."/>
            <person name="Shin Y."/>
            <person name="Jung M."/>
            <person name="Lee S.J."/>
            <person name="Yim H.S."/>
            <person name="Lee J.H."/>
            <person name="Bhattacharya D."/>
            <person name="Yoon H.S."/>
        </authorList>
    </citation>
    <scope>NUCLEOTIDE SEQUENCE [LARGE SCALE GENOMIC DNA]</scope>
    <source>
        <strain evidence="1 2">SKKU-2015</strain>
        <tissue evidence="1">Whole body</tissue>
    </source>
</reference>
<proteinExistence type="predicted"/>
<dbReference type="EMBL" id="NBIV01000079">
    <property type="protein sequence ID" value="PXF44883.1"/>
    <property type="molecule type" value="Genomic_DNA"/>
</dbReference>
<dbReference type="Proteomes" id="UP000247409">
    <property type="component" value="Unassembled WGS sequence"/>
</dbReference>
<protein>
    <submittedName>
        <fullName evidence="1">Uncharacterized protein</fullName>
    </submittedName>
</protein>
<dbReference type="AlphaFoldDB" id="A0A2V3IS00"/>
<name>A0A2V3IS00_9FLOR</name>
<keyword evidence="2" id="KW-1185">Reference proteome</keyword>
<evidence type="ECO:0000313" key="1">
    <source>
        <dbReference type="EMBL" id="PXF44883.1"/>
    </source>
</evidence>
<dbReference type="OrthoDB" id="3776963at2759"/>
<organism evidence="1 2">
    <name type="scientific">Gracilariopsis chorda</name>
    <dbReference type="NCBI Taxonomy" id="448386"/>
    <lineage>
        <taxon>Eukaryota</taxon>
        <taxon>Rhodophyta</taxon>
        <taxon>Florideophyceae</taxon>
        <taxon>Rhodymeniophycidae</taxon>
        <taxon>Gracilariales</taxon>
        <taxon>Gracilariaceae</taxon>
        <taxon>Gracilariopsis</taxon>
    </lineage>
</organism>
<accession>A0A2V3IS00</accession>
<sequence>MAPVCRNQFYVLGSNQIEHYISRRIELIDARYSFRKAEEEVHVSPSALHYHYHQQWKETQQKKASRTCLTASEERHVVDSLLGHANRGRHLSRQDLRDTVEMRVKKFPPWRKESLWFRNGRPGRRFCELFEALHSDRIIFCKPSRQNAKRFEATNAKVLVAHMSKLKKLIEFHKILPSHIASVDETGFSPSTEWKYGNQKKVLARKRVIPMLPNPSFENVNQITLLAAMFANGELGPPMFVFQGTRILVRRIPTSGGNERSSECISDLLPHMCPTKRHRLS</sequence>